<organism evidence="2 3">
    <name type="scientific">Lactarius akahatsu</name>
    <dbReference type="NCBI Taxonomy" id="416441"/>
    <lineage>
        <taxon>Eukaryota</taxon>
        <taxon>Fungi</taxon>
        <taxon>Dikarya</taxon>
        <taxon>Basidiomycota</taxon>
        <taxon>Agaricomycotina</taxon>
        <taxon>Agaricomycetes</taxon>
        <taxon>Russulales</taxon>
        <taxon>Russulaceae</taxon>
        <taxon>Lactarius</taxon>
    </lineage>
</organism>
<evidence type="ECO:0000256" key="1">
    <source>
        <dbReference type="SAM" id="MobiDB-lite"/>
    </source>
</evidence>
<comment type="caution">
    <text evidence="2">The sequence shown here is derived from an EMBL/GenBank/DDBJ whole genome shotgun (WGS) entry which is preliminary data.</text>
</comment>
<dbReference type="EMBL" id="JAKELL010000006">
    <property type="protein sequence ID" value="KAH8998048.1"/>
    <property type="molecule type" value="Genomic_DNA"/>
</dbReference>
<name>A0AAD4LSK9_9AGAM</name>
<evidence type="ECO:0000313" key="3">
    <source>
        <dbReference type="Proteomes" id="UP001201163"/>
    </source>
</evidence>
<feature type="compositionally biased region" description="Low complexity" evidence="1">
    <location>
        <begin position="1"/>
        <end position="14"/>
    </location>
</feature>
<sequence length="219" mass="23864">MPLCAPPADLTLTPSPLPPLDFGELGGSSYAEGTRPSKSSTTSKDDTVVPKRGCILIAPTPNAPHPDLDQNPPFSGACRPSVIVYKVARGPNLARSKDIVRISYGEGHQKRTRMKFSGRRNKVRGRGGHTSPQKVLRNAKTIHLDKKLVSPCSRTTPKCHGINQLAPIRQIQRHQTNLSPLSALKETWLGTLGSVRKWASAVWTYIDPRYASVASPVYA</sequence>
<feature type="region of interest" description="Disordered" evidence="1">
    <location>
        <begin position="1"/>
        <end position="49"/>
    </location>
</feature>
<protein>
    <submittedName>
        <fullName evidence="2">Uncharacterized protein</fullName>
    </submittedName>
</protein>
<gene>
    <name evidence="2" type="ORF">EDB92DRAFT_1321408</name>
</gene>
<proteinExistence type="predicted"/>
<evidence type="ECO:0000313" key="2">
    <source>
        <dbReference type="EMBL" id="KAH8998048.1"/>
    </source>
</evidence>
<dbReference type="AlphaFoldDB" id="A0AAD4LSK9"/>
<keyword evidence="3" id="KW-1185">Reference proteome</keyword>
<accession>A0AAD4LSK9</accession>
<reference evidence="2" key="1">
    <citation type="submission" date="2022-01" db="EMBL/GenBank/DDBJ databases">
        <title>Comparative genomics reveals a dynamic genome evolution in the ectomycorrhizal milk-cap (Lactarius) mushrooms.</title>
        <authorList>
            <consortium name="DOE Joint Genome Institute"/>
            <person name="Lebreton A."/>
            <person name="Tang N."/>
            <person name="Kuo A."/>
            <person name="LaButti K."/>
            <person name="Drula E."/>
            <person name="Barry K."/>
            <person name="Clum A."/>
            <person name="Lipzen A."/>
            <person name="Mousain D."/>
            <person name="Ng V."/>
            <person name="Wang R."/>
            <person name="Wang X."/>
            <person name="Dai Y."/>
            <person name="Henrissat B."/>
            <person name="Grigoriev I.V."/>
            <person name="Guerin-Laguette A."/>
            <person name="Yu F."/>
            <person name="Martin F.M."/>
        </authorList>
    </citation>
    <scope>NUCLEOTIDE SEQUENCE</scope>
    <source>
        <strain evidence="2">QP</strain>
    </source>
</reference>
<dbReference type="Proteomes" id="UP001201163">
    <property type="component" value="Unassembled WGS sequence"/>
</dbReference>